<evidence type="ECO:0000313" key="15">
    <source>
        <dbReference type="Proteomes" id="UP000239241"/>
    </source>
</evidence>
<feature type="binding site" evidence="12">
    <location>
        <position position="270"/>
    </location>
    <ligand>
        <name>K(+)</name>
        <dbReference type="ChEBI" id="CHEBI:29103"/>
    </ligand>
</feature>
<comment type="subunit">
    <text evidence="12">Homodimer.</text>
</comment>
<dbReference type="InterPro" id="IPR002173">
    <property type="entry name" value="Carboh/pur_kinase_PfkB_CS"/>
</dbReference>
<proteinExistence type="inferred from homology"/>
<feature type="binding site" evidence="12">
    <location>
        <begin position="208"/>
        <end position="213"/>
    </location>
    <ligand>
        <name>ATP</name>
        <dbReference type="ChEBI" id="CHEBI:30616"/>
    </ligand>
</feature>
<feature type="binding site" evidence="12">
    <location>
        <begin position="236"/>
        <end position="237"/>
    </location>
    <ligand>
        <name>ATP</name>
        <dbReference type="ChEBI" id="CHEBI:30616"/>
    </ligand>
</feature>
<dbReference type="GO" id="GO:0046872">
    <property type="term" value="F:metal ion binding"/>
    <property type="evidence" value="ECO:0007669"/>
    <property type="project" value="UniProtKB-KW"/>
</dbReference>
<evidence type="ECO:0000256" key="7">
    <source>
        <dbReference type="ARBA" id="ARBA00022777"/>
    </source>
</evidence>
<comment type="function">
    <text evidence="12">Catalyzes the phosphorylation of ribose at O-5 in a reaction requiring ATP and magnesium. The resulting D-ribose-5-phosphate can then be used either for sythesis of nucleotides, histidine, and tryptophan, or as a component of the pentose phosphate pathway.</text>
</comment>
<evidence type="ECO:0000256" key="11">
    <source>
        <dbReference type="ARBA" id="ARBA00023277"/>
    </source>
</evidence>
<feature type="active site" description="Proton acceptor" evidence="12">
    <location>
        <position position="237"/>
    </location>
</feature>
<keyword evidence="4 12" id="KW-0808">Transferase</keyword>
<dbReference type="InterPro" id="IPR011877">
    <property type="entry name" value="Ribokinase"/>
</dbReference>
<dbReference type="InterPro" id="IPR029056">
    <property type="entry name" value="Ribokinase-like"/>
</dbReference>
<feature type="binding site" evidence="12">
    <location>
        <position position="233"/>
    </location>
    <ligand>
        <name>K(+)</name>
        <dbReference type="ChEBI" id="CHEBI:29103"/>
    </ligand>
</feature>
<dbReference type="GO" id="GO:0004747">
    <property type="term" value="F:ribokinase activity"/>
    <property type="evidence" value="ECO:0007669"/>
    <property type="project" value="UniProtKB-UniRule"/>
</dbReference>
<comment type="cofactor">
    <cofactor evidence="12">
        <name>Mg(2+)</name>
        <dbReference type="ChEBI" id="CHEBI:18420"/>
    </cofactor>
    <text evidence="12">Requires a divalent cation, most likely magnesium in vivo, as an electrophilic catalyst to aid phosphoryl group transfer. It is the chelate of the metal and the nucleotide that is the actual substrate.</text>
</comment>
<evidence type="ECO:0000313" key="14">
    <source>
        <dbReference type="EMBL" id="PPF66735.1"/>
    </source>
</evidence>
<evidence type="ECO:0000256" key="9">
    <source>
        <dbReference type="ARBA" id="ARBA00022842"/>
    </source>
</evidence>
<evidence type="ECO:0000256" key="8">
    <source>
        <dbReference type="ARBA" id="ARBA00022840"/>
    </source>
</evidence>
<dbReference type="Gene3D" id="3.40.1190.20">
    <property type="match status" value="1"/>
</dbReference>
<dbReference type="GO" id="GO:0005829">
    <property type="term" value="C:cytosol"/>
    <property type="evidence" value="ECO:0007669"/>
    <property type="project" value="TreeGrafter"/>
</dbReference>
<feature type="binding site" evidence="12">
    <location>
        <begin position="13"/>
        <end position="15"/>
    </location>
    <ligand>
        <name>substrate</name>
    </ligand>
</feature>
<feature type="binding site" evidence="12">
    <location>
        <position position="143"/>
    </location>
    <ligand>
        <name>substrate</name>
    </ligand>
</feature>
<keyword evidence="8 12" id="KW-0067">ATP-binding</keyword>
<keyword evidence="6 12" id="KW-0547">Nucleotide-binding</keyword>
<comment type="activity regulation">
    <text evidence="12">Activated by a monovalent cation that binds near, but not in, the active site. The most likely occupant of the site in vivo is potassium. Ion binding induces a conformational change that may alter substrate affinity.</text>
</comment>
<evidence type="ECO:0000256" key="4">
    <source>
        <dbReference type="ARBA" id="ARBA00022679"/>
    </source>
</evidence>
<keyword evidence="5 12" id="KW-0479">Metal-binding</keyword>
<feature type="binding site" evidence="12">
    <location>
        <position position="237"/>
    </location>
    <ligand>
        <name>substrate</name>
    </ligand>
</feature>
<comment type="caution">
    <text evidence="12">Lacks conserved residue(s) required for the propagation of feature annotation.</text>
</comment>
<sequence>MPMGRVVVLGSLNVDQVVRVPRHPQPGETLIGSDPERLWGGKGANQAVAAAAADDGATVAMVGAVGDDADGSAYRSRLAGRGIDVAGLVAVAGSTTGLAVIAVADDGENTIIVAPGANARVTGDHLDPLDALGTGDVMLASLELPLDTVAEGVRRAHAAGARVVLNLAPFAQLPDDVLALADPVVVNEHEAGLLRGSGTPAPASLLVTLGAEGAMWGDVEVPASHVDRVVDTTGAGDAFCGALAAALAGGADRAAAMGRAADAAAVVVQRQGAQPADG</sequence>
<protein>
    <recommendedName>
        <fullName evidence="3 12">Ribokinase</fullName>
        <shortName evidence="12">RK</shortName>
        <ecNumber evidence="2 12">2.7.1.15</ecNumber>
    </recommendedName>
</protein>
<organism evidence="14 15">
    <name type="scientific">Clavibacter michiganensis</name>
    <dbReference type="NCBI Taxonomy" id="28447"/>
    <lineage>
        <taxon>Bacteria</taxon>
        <taxon>Bacillati</taxon>
        <taxon>Actinomycetota</taxon>
        <taxon>Actinomycetes</taxon>
        <taxon>Micrococcales</taxon>
        <taxon>Microbacteriaceae</taxon>
        <taxon>Clavibacter</taxon>
    </lineage>
</organism>
<accession>A0A2S5VST2</accession>
<comment type="caution">
    <text evidence="14">The sequence shown here is derived from an EMBL/GenBank/DDBJ whole genome shotgun (WGS) entry which is preliminary data.</text>
</comment>
<dbReference type="GO" id="GO:0019303">
    <property type="term" value="P:D-ribose catabolic process"/>
    <property type="evidence" value="ECO:0007669"/>
    <property type="project" value="UniProtKB-UniRule"/>
</dbReference>
<evidence type="ECO:0000256" key="6">
    <source>
        <dbReference type="ARBA" id="ARBA00022741"/>
    </source>
</evidence>
<dbReference type="PRINTS" id="PR00990">
    <property type="entry name" value="RIBOKINASE"/>
</dbReference>
<dbReference type="EC" id="2.7.1.15" evidence="2 12"/>
<keyword evidence="12" id="KW-0963">Cytoplasm</keyword>
<comment type="similarity">
    <text evidence="1">Belongs to the carbohydrate kinase pfkB family.</text>
</comment>
<keyword evidence="10 12" id="KW-0630">Potassium</keyword>
<evidence type="ECO:0000259" key="13">
    <source>
        <dbReference type="Pfam" id="PF00294"/>
    </source>
</evidence>
<feature type="binding site" evidence="12">
    <location>
        <position position="187"/>
    </location>
    <ligand>
        <name>ATP</name>
        <dbReference type="ChEBI" id="CHEBI:30616"/>
    </ligand>
</feature>
<keyword evidence="9 12" id="KW-0460">Magnesium</keyword>
<dbReference type="GO" id="GO:0005524">
    <property type="term" value="F:ATP binding"/>
    <property type="evidence" value="ECO:0007669"/>
    <property type="project" value="UniProtKB-UniRule"/>
</dbReference>
<dbReference type="Pfam" id="PF00294">
    <property type="entry name" value="PfkB"/>
    <property type="match status" value="1"/>
</dbReference>
<feature type="domain" description="Carbohydrate kinase PfkB" evidence="13">
    <location>
        <begin position="4"/>
        <end position="275"/>
    </location>
</feature>
<evidence type="ECO:0000256" key="12">
    <source>
        <dbReference type="HAMAP-Rule" id="MF_01987"/>
    </source>
</evidence>
<name>A0A2S5VST2_9MICO</name>
<dbReference type="InterPro" id="IPR011611">
    <property type="entry name" value="PfkB_dom"/>
</dbReference>
<comment type="pathway">
    <text evidence="12">Carbohydrate metabolism; D-ribose degradation; D-ribose 5-phosphate from beta-D-ribopyranose: step 2/2.</text>
</comment>
<comment type="subcellular location">
    <subcellularLocation>
        <location evidence="12">Cytoplasm</location>
    </subcellularLocation>
</comment>
<feature type="binding site" evidence="12">
    <location>
        <position position="231"/>
    </location>
    <ligand>
        <name>K(+)</name>
        <dbReference type="ChEBI" id="CHEBI:29103"/>
    </ligand>
</feature>
<keyword evidence="7 12" id="KW-0418">Kinase</keyword>
<dbReference type="PROSITE" id="PS00584">
    <property type="entry name" value="PFKB_KINASES_2"/>
    <property type="match status" value="1"/>
</dbReference>
<dbReference type="AlphaFoldDB" id="A0A2S5VST2"/>
<comment type="catalytic activity">
    <reaction evidence="12">
        <text>D-ribose + ATP = D-ribose 5-phosphate + ADP + H(+)</text>
        <dbReference type="Rhea" id="RHEA:13697"/>
        <dbReference type="ChEBI" id="CHEBI:15378"/>
        <dbReference type="ChEBI" id="CHEBI:30616"/>
        <dbReference type="ChEBI" id="CHEBI:47013"/>
        <dbReference type="ChEBI" id="CHEBI:78346"/>
        <dbReference type="ChEBI" id="CHEBI:456216"/>
        <dbReference type="EC" id="2.7.1.15"/>
    </reaction>
</comment>
<dbReference type="Proteomes" id="UP000239241">
    <property type="component" value="Unassembled WGS sequence"/>
</dbReference>
<feature type="binding site" evidence="12">
    <location>
        <position position="272"/>
    </location>
    <ligand>
        <name>K(+)</name>
        <dbReference type="ChEBI" id="CHEBI:29103"/>
    </ligand>
</feature>
<evidence type="ECO:0000256" key="2">
    <source>
        <dbReference type="ARBA" id="ARBA00012035"/>
    </source>
</evidence>
<keyword evidence="11 12" id="KW-0119">Carbohydrate metabolism</keyword>
<dbReference type="InterPro" id="IPR002139">
    <property type="entry name" value="Ribo/fructo_kinase"/>
</dbReference>
<dbReference type="SUPFAM" id="SSF53613">
    <property type="entry name" value="Ribokinase-like"/>
    <property type="match status" value="1"/>
</dbReference>
<comment type="similarity">
    <text evidence="12">Belongs to the carbohydrate kinase PfkB family. Ribokinase subfamily.</text>
</comment>
<dbReference type="PANTHER" id="PTHR10584">
    <property type="entry name" value="SUGAR KINASE"/>
    <property type="match status" value="1"/>
</dbReference>
<evidence type="ECO:0000256" key="3">
    <source>
        <dbReference type="ARBA" id="ARBA00016943"/>
    </source>
</evidence>
<evidence type="ECO:0000256" key="5">
    <source>
        <dbReference type="ARBA" id="ARBA00022723"/>
    </source>
</evidence>
<dbReference type="EMBL" id="PSXY01000017">
    <property type="protein sequence ID" value="PPF66735.1"/>
    <property type="molecule type" value="Genomic_DNA"/>
</dbReference>
<evidence type="ECO:0000256" key="1">
    <source>
        <dbReference type="ARBA" id="ARBA00005380"/>
    </source>
</evidence>
<dbReference type="UniPathway" id="UPA00916">
    <property type="reaction ID" value="UER00889"/>
</dbReference>
<evidence type="ECO:0000256" key="10">
    <source>
        <dbReference type="ARBA" id="ARBA00022958"/>
    </source>
</evidence>
<gene>
    <name evidence="12" type="primary">rbsK</name>
    <name evidence="14" type="ORF">C5E16_10650</name>
</gene>
<feature type="binding site" evidence="12">
    <location>
        <position position="267"/>
    </location>
    <ligand>
        <name>K(+)</name>
        <dbReference type="ChEBI" id="CHEBI:29103"/>
    </ligand>
</feature>
<feature type="binding site" evidence="12">
    <location>
        <begin position="41"/>
        <end position="45"/>
    </location>
    <ligand>
        <name>substrate</name>
    </ligand>
</feature>
<dbReference type="PANTHER" id="PTHR10584:SF166">
    <property type="entry name" value="RIBOKINASE"/>
    <property type="match status" value="1"/>
</dbReference>
<dbReference type="HAMAP" id="MF_01987">
    <property type="entry name" value="Ribokinase"/>
    <property type="match status" value="1"/>
</dbReference>
<reference evidence="14 15" key="1">
    <citation type="submission" date="2018-02" db="EMBL/GenBank/DDBJ databases">
        <title>Bacteriophage NCPPB3778 and a type I-E CRISPR drive the evolution of the US Biological Select Agent, Rathayibacter toxicus.</title>
        <authorList>
            <person name="Davis E.W.II."/>
            <person name="Tabima J.F."/>
            <person name="Weisberg A.J."/>
            <person name="Lopes L.D."/>
            <person name="Wiseman M.S."/>
            <person name="Wiseman M.S."/>
            <person name="Pupko T."/>
            <person name="Belcher M.S."/>
            <person name="Sechler A.J."/>
            <person name="Tancos M.A."/>
            <person name="Schroeder B.K."/>
            <person name="Murray T.D."/>
            <person name="Luster D.G."/>
            <person name="Schneider W.L."/>
            <person name="Rogers E."/>
            <person name="Andreote F.D."/>
            <person name="Grunwald N.J."/>
            <person name="Putnam M.L."/>
            <person name="Chang J.H."/>
        </authorList>
    </citation>
    <scope>NUCLEOTIDE SEQUENCE [LARGE SCALE GENOMIC DNA]</scope>
    <source>
        <strain evidence="14 15">AY1B3</strain>
    </source>
</reference>